<organism evidence="2">
    <name type="scientific">Tanacetum cinerariifolium</name>
    <name type="common">Dalmatian daisy</name>
    <name type="synonym">Chrysanthemum cinerariifolium</name>
    <dbReference type="NCBI Taxonomy" id="118510"/>
    <lineage>
        <taxon>Eukaryota</taxon>
        <taxon>Viridiplantae</taxon>
        <taxon>Streptophyta</taxon>
        <taxon>Embryophyta</taxon>
        <taxon>Tracheophyta</taxon>
        <taxon>Spermatophyta</taxon>
        <taxon>Magnoliopsida</taxon>
        <taxon>eudicotyledons</taxon>
        <taxon>Gunneridae</taxon>
        <taxon>Pentapetalae</taxon>
        <taxon>asterids</taxon>
        <taxon>campanulids</taxon>
        <taxon>Asterales</taxon>
        <taxon>Asteraceae</taxon>
        <taxon>Asteroideae</taxon>
        <taxon>Anthemideae</taxon>
        <taxon>Anthemidinae</taxon>
        <taxon>Tanacetum</taxon>
    </lineage>
</organism>
<name>A0A6L2JL16_TANCI</name>
<accession>A0A6L2JL16</accession>
<evidence type="ECO:0000256" key="1">
    <source>
        <dbReference type="SAM" id="MobiDB-lite"/>
    </source>
</evidence>
<dbReference type="EMBL" id="BKCJ010000909">
    <property type="protein sequence ID" value="GEU37277.1"/>
    <property type="molecule type" value="Genomic_DNA"/>
</dbReference>
<feature type="compositionally biased region" description="Basic and acidic residues" evidence="1">
    <location>
        <begin position="9"/>
        <end position="19"/>
    </location>
</feature>
<sequence length="245" mass="27301">MLKLSVDLNEPKDSSKTDKATQNGRNPKSLTLEIHHDAWFTPTPSRSYIGGQPASSVARPIVVESVVDPFDGLDEILGDYANTRKQITRIRALGSRSVGVDANDGIYPVAYAILEAESKASWCWFLNLLGEDLGHQRRGRSQMMRLQVKVLHQESFLGSTSLSVVVNVAMWVITRKAAGVKVVVLVKLVQGRSLVKLLVQGRSLVKLLVQEMYLVKLRVQGRPQVNLVQNKAQQTKDQGWVFRDQ</sequence>
<feature type="region of interest" description="Disordered" evidence="1">
    <location>
        <begin position="1"/>
        <end position="28"/>
    </location>
</feature>
<evidence type="ECO:0000313" key="2">
    <source>
        <dbReference type="EMBL" id="GEU37277.1"/>
    </source>
</evidence>
<comment type="caution">
    <text evidence="2">The sequence shown here is derived from an EMBL/GenBank/DDBJ whole genome shotgun (WGS) entry which is preliminary data.</text>
</comment>
<gene>
    <name evidence="2" type="ORF">Tci_009255</name>
</gene>
<dbReference type="PANTHER" id="PTHR31973">
    <property type="entry name" value="POLYPROTEIN, PUTATIVE-RELATED"/>
    <property type="match status" value="1"/>
</dbReference>
<dbReference type="AlphaFoldDB" id="A0A6L2JL16"/>
<proteinExistence type="predicted"/>
<protein>
    <submittedName>
        <fullName evidence="2">Transposase, mutator type</fullName>
    </submittedName>
</protein>
<reference evidence="2" key="1">
    <citation type="journal article" date="2019" name="Sci. Rep.">
        <title>Draft genome of Tanacetum cinerariifolium, the natural source of mosquito coil.</title>
        <authorList>
            <person name="Yamashiro T."/>
            <person name="Shiraishi A."/>
            <person name="Satake H."/>
            <person name="Nakayama K."/>
        </authorList>
    </citation>
    <scope>NUCLEOTIDE SEQUENCE</scope>
</reference>
<dbReference type="PANTHER" id="PTHR31973:SF199">
    <property type="entry name" value="SWIM-TYPE DOMAIN-CONTAINING PROTEIN"/>
    <property type="match status" value="1"/>
</dbReference>